<dbReference type="InParanoid" id="D6TQV3"/>
<dbReference type="Proteomes" id="UP000004508">
    <property type="component" value="Unassembled WGS sequence"/>
</dbReference>
<keyword evidence="1" id="KW-0853">WD repeat</keyword>
<gene>
    <name evidence="3" type="ORF">Krac_7069</name>
</gene>
<keyword evidence="4" id="KW-1185">Reference proteome</keyword>
<sequence length="99" mass="11654">MDWRRLEQEGSWLHFPHNPPRGLYPLQQFPHTQRSHHLLDPTTSNWINHLDWSPDGRLLAVANGTNVVNVWDIKEERIVLAYPTLNGWVRLRVVWRGGS</sequence>
<dbReference type="InterPro" id="IPR024977">
    <property type="entry name" value="Apc4-like_WD40_dom"/>
</dbReference>
<dbReference type="InterPro" id="IPR015943">
    <property type="entry name" value="WD40/YVTN_repeat-like_dom_sf"/>
</dbReference>
<evidence type="ECO:0000259" key="2">
    <source>
        <dbReference type="Pfam" id="PF12894"/>
    </source>
</evidence>
<dbReference type="SUPFAM" id="SSF50969">
    <property type="entry name" value="YVTN repeat-like/Quinoprotein amine dehydrogenase"/>
    <property type="match status" value="1"/>
</dbReference>
<accession>D6TQV3</accession>
<organism evidence="3 4">
    <name type="scientific">Ktedonobacter racemifer DSM 44963</name>
    <dbReference type="NCBI Taxonomy" id="485913"/>
    <lineage>
        <taxon>Bacteria</taxon>
        <taxon>Bacillati</taxon>
        <taxon>Chloroflexota</taxon>
        <taxon>Ktedonobacteria</taxon>
        <taxon>Ktedonobacterales</taxon>
        <taxon>Ktedonobacteraceae</taxon>
        <taxon>Ktedonobacter</taxon>
    </lineage>
</organism>
<dbReference type="STRING" id="485913.Krac_7069"/>
<dbReference type="InterPro" id="IPR001680">
    <property type="entry name" value="WD40_rpt"/>
</dbReference>
<comment type="caution">
    <text evidence="3">The sequence shown here is derived from an EMBL/GenBank/DDBJ whole genome shotgun (WGS) entry which is preliminary data.</text>
</comment>
<feature type="repeat" description="WD" evidence="1">
    <location>
        <begin position="47"/>
        <end position="81"/>
    </location>
</feature>
<name>D6TQV3_KTERA</name>
<dbReference type="Pfam" id="PF12894">
    <property type="entry name" value="ANAPC4_WD40"/>
    <property type="match status" value="1"/>
</dbReference>
<reference evidence="3 4" key="1">
    <citation type="journal article" date="2011" name="Stand. Genomic Sci.">
        <title>Non-contiguous finished genome sequence and contextual data of the filamentous soil bacterium Ktedonobacter racemifer type strain (SOSP1-21).</title>
        <authorList>
            <person name="Chang Y.J."/>
            <person name="Land M."/>
            <person name="Hauser L."/>
            <person name="Chertkov O."/>
            <person name="Del Rio T.G."/>
            <person name="Nolan M."/>
            <person name="Copeland A."/>
            <person name="Tice H."/>
            <person name="Cheng J.F."/>
            <person name="Lucas S."/>
            <person name="Han C."/>
            <person name="Goodwin L."/>
            <person name="Pitluck S."/>
            <person name="Ivanova N."/>
            <person name="Ovchinikova G."/>
            <person name="Pati A."/>
            <person name="Chen A."/>
            <person name="Palaniappan K."/>
            <person name="Mavromatis K."/>
            <person name="Liolios K."/>
            <person name="Brettin T."/>
            <person name="Fiebig A."/>
            <person name="Rohde M."/>
            <person name="Abt B."/>
            <person name="Goker M."/>
            <person name="Detter J.C."/>
            <person name="Woyke T."/>
            <person name="Bristow J."/>
            <person name="Eisen J.A."/>
            <person name="Markowitz V."/>
            <person name="Hugenholtz P."/>
            <person name="Kyrpides N.C."/>
            <person name="Klenk H.P."/>
            <person name="Lapidus A."/>
        </authorList>
    </citation>
    <scope>NUCLEOTIDE SEQUENCE [LARGE SCALE GENOMIC DNA]</scope>
    <source>
        <strain evidence="4">DSM 44963</strain>
    </source>
</reference>
<evidence type="ECO:0000313" key="3">
    <source>
        <dbReference type="EMBL" id="EFH85824.1"/>
    </source>
</evidence>
<protein>
    <submittedName>
        <fullName evidence="3">WD-40 repeat protein</fullName>
    </submittedName>
</protein>
<dbReference type="InterPro" id="IPR011044">
    <property type="entry name" value="Quino_amine_DH_bsu"/>
</dbReference>
<dbReference type="Gene3D" id="2.130.10.10">
    <property type="entry name" value="YVTN repeat-like/Quinoprotein amine dehydrogenase"/>
    <property type="match status" value="1"/>
</dbReference>
<dbReference type="SMART" id="SM00320">
    <property type="entry name" value="WD40"/>
    <property type="match status" value="1"/>
</dbReference>
<dbReference type="PROSITE" id="PS50082">
    <property type="entry name" value="WD_REPEATS_2"/>
    <property type="match status" value="1"/>
</dbReference>
<evidence type="ECO:0000256" key="1">
    <source>
        <dbReference type="PROSITE-ProRule" id="PRU00221"/>
    </source>
</evidence>
<dbReference type="AlphaFoldDB" id="D6TQV3"/>
<feature type="domain" description="Anaphase-promoting complex subunit 4-like WD40" evidence="2">
    <location>
        <begin position="39"/>
        <end position="84"/>
    </location>
</feature>
<dbReference type="EMBL" id="ADVG01000002">
    <property type="protein sequence ID" value="EFH85824.1"/>
    <property type="molecule type" value="Genomic_DNA"/>
</dbReference>
<proteinExistence type="predicted"/>
<evidence type="ECO:0000313" key="4">
    <source>
        <dbReference type="Proteomes" id="UP000004508"/>
    </source>
</evidence>